<feature type="transmembrane region" description="Helical" evidence="7">
    <location>
        <begin position="112"/>
        <end position="131"/>
    </location>
</feature>
<evidence type="ECO:0000256" key="2">
    <source>
        <dbReference type="ARBA" id="ARBA00022448"/>
    </source>
</evidence>
<evidence type="ECO:0000256" key="6">
    <source>
        <dbReference type="ARBA" id="ARBA00023136"/>
    </source>
</evidence>
<proteinExistence type="inferred from homology"/>
<evidence type="ECO:0000256" key="7">
    <source>
        <dbReference type="RuleBase" id="RU363032"/>
    </source>
</evidence>
<sequence>MIYKNAFGRRAFDWANYVFLGGAALLCLLPLIHVLAVSFSASSAATAGFVKLWPVDFTLASYKYALNKPQFIDSFLVSLERVALGALINMTLTVLIAYPLSKERRQFRWRSVYAWFFVVTILFSGGLIPVFMVVKQLGLLDSIWALVLPGAVPVFNVILLLNFMRSQPKELYEAAFVDGAGHWSVLWRIAVPLAKPALATLLLFICVGHWNSWFDGLIYMNKPEHFPLQTYLQSVVINRDPSLMTTTEELKTLSQISDQTTKAAQIFLAALPILLLYPFLQKHFIQGITLGSVKE</sequence>
<feature type="transmembrane region" description="Helical" evidence="7">
    <location>
        <begin position="185"/>
        <end position="210"/>
    </location>
</feature>
<feature type="domain" description="ABC transmembrane type-1" evidence="8">
    <location>
        <begin position="75"/>
        <end position="277"/>
    </location>
</feature>
<keyword evidence="10" id="KW-1185">Reference proteome</keyword>
<dbReference type="Gene3D" id="1.10.3720.10">
    <property type="entry name" value="MetI-like"/>
    <property type="match status" value="1"/>
</dbReference>
<evidence type="ECO:0000259" key="8">
    <source>
        <dbReference type="PROSITE" id="PS50928"/>
    </source>
</evidence>
<feature type="transmembrane region" description="Helical" evidence="7">
    <location>
        <begin position="143"/>
        <end position="164"/>
    </location>
</feature>
<dbReference type="InterPro" id="IPR000515">
    <property type="entry name" value="MetI-like"/>
</dbReference>
<evidence type="ECO:0000313" key="9">
    <source>
        <dbReference type="EMBL" id="RED55893.1"/>
    </source>
</evidence>
<keyword evidence="4 7" id="KW-0812">Transmembrane</keyword>
<dbReference type="AlphaFoldDB" id="A0A3D9I2A8"/>
<keyword evidence="3" id="KW-1003">Cell membrane</keyword>
<evidence type="ECO:0000256" key="5">
    <source>
        <dbReference type="ARBA" id="ARBA00022989"/>
    </source>
</evidence>
<keyword evidence="2 7" id="KW-0813">Transport</keyword>
<feature type="transmembrane region" description="Helical" evidence="7">
    <location>
        <begin position="82"/>
        <end position="100"/>
    </location>
</feature>
<dbReference type="OrthoDB" id="9820364at2"/>
<dbReference type="Proteomes" id="UP000256977">
    <property type="component" value="Unassembled WGS sequence"/>
</dbReference>
<keyword evidence="5 7" id="KW-1133">Transmembrane helix</keyword>
<dbReference type="SUPFAM" id="SSF161098">
    <property type="entry name" value="MetI-like"/>
    <property type="match status" value="1"/>
</dbReference>
<feature type="transmembrane region" description="Helical" evidence="7">
    <location>
        <begin position="263"/>
        <end position="280"/>
    </location>
</feature>
<name>A0A3D9I2A8_9BACL</name>
<dbReference type="CDD" id="cd06261">
    <property type="entry name" value="TM_PBP2"/>
    <property type="match status" value="1"/>
</dbReference>
<comment type="subcellular location">
    <subcellularLocation>
        <location evidence="1 7">Cell membrane</location>
        <topology evidence="1 7">Multi-pass membrane protein</topology>
    </subcellularLocation>
</comment>
<evidence type="ECO:0000256" key="1">
    <source>
        <dbReference type="ARBA" id="ARBA00004651"/>
    </source>
</evidence>
<dbReference type="GO" id="GO:0055085">
    <property type="term" value="P:transmembrane transport"/>
    <property type="evidence" value="ECO:0007669"/>
    <property type="project" value="InterPro"/>
</dbReference>
<dbReference type="InterPro" id="IPR035906">
    <property type="entry name" value="MetI-like_sf"/>
</dbReference>
<dbReference type="Pfam" id="PF00528">
    <property type="entry name" value="BPD_transp_1"/>
    <property type="match status" value="1"/>
</dbReference>
<dbReference type="EMBL" id="QRDZ01000041">
    <property type="protein sequence ID" value="RED55893.1"/>
    <property type="molecule type" value="Genomic_DNA"/>
</dbReference>
<evidence type="ECO:0000256" key="3">
    <source>
        <dbReference type="ARBA" id="ARBA00022475"/>
    </source>
</evidence>
<dbReference type="PANTHER" id="PTHR43744">
    <property type="entry name" value="ABC TRANSPORTER PERMEASE PROTEIN MG189-RELATED-RELATED"/>
    <property type="match status" value="1"/>
</dbReference>
<comment type="caution">
    <text evidence="9">The sequence shown here is derived from an EMBL/GenBank/DDBJ whole genome shotgun (WGS) entry which is preliminary data.</text>
</comment>
<protein>
    <submittedName>
        <fullName evidence="9">Putative aldouronate transport system permease protein</fullName>
    </submittedName>
</protein>
<dbReference type="PANTHER" id="PTHR43744:SF9">
    <property type="entry name" value="POLYGALACTURONAN_RHAMNOGALACTURONAN TRANSPORT SYSTEM PERMEASE PROTEIN YTCP"/>
    <property type="match status" value="1"/>
</dbReference>
<organism evidence="9 10">
    <name type="scientific">Cohnella phaseoli</name>
    <dbReference type="NCBI Taxonomy" id="456490"/>
    <lineage>
        <taxon>Bacteria</taxon>
        <taxon>Bacillati</taxon>
        <taxon>Bacillota</taxon>
        <taxon>Bacilli</taxon>
        <taxon>Bacillales</taxon>
        <taxon>Paenibacillaceae</taxon>
        <taxon>Cohnella</taxon>
    </lineage>
</organism>
<reference evidence="9 10" key="1">
    <citation type="submission" date="2018-07" db="EMBL/GenBank/DDBJ databases">
        <title>Genomic Encyclopedia of Type Strains, Phase III (KMG-III): the genomes of soil and plant-associated and newly described type strains.</title>
        <authorList>
            <person name="Whitman W."/>
        </authorList>
    </citation>
    <scope>NUCLEOTIDE SEQUENCE [LARGE SCALE GENOMIC DNA]</scope>
    <source>
        <strain evidence="9 10">CECT 7287</strain>
    </source>
</reference>
<evidence type="ECO:0000256" key="4">
    <source>
        <dbReference type="ARBA" id="ARBA00022692"/>
    </source>
</evidence>
<dbReference type="RefSeq" id="WP_116065051.1">
    <property type="nucleotide sequence ID" value="NZ_QRDZ01000041.1"/>
</dbReference>
<comment type="similarity">
    <text evidence="7">Belongs to the binding-protein-dependent transport system permease family.</text>
</comment>
<dbReference type="GO" id="GO:0005886">
    <property type="term" value="C:plasma membrane"/>
    <property type="evidence" value="ECO:0007669"/>
    <property type="project" value="UniProtKB-SubCell"/>
</dbReference>
<dbReference type="PROSITE" id="PS50928">
    <property type="entry name" value="ABC_TM1"/>
    <property type="match status" value="1"/>
</dbReference>
<evidence type="ECO:0000313" key="10">
    <source>
        <dbReference type="Proteomes" id="UP000256977"/>
    </source>
</evidence>
<accession>A0A3D9I2A8</accession>
<gene>
    <name evidence="9" type="ORF">DFP98_14120</name>
</gene>
<keyword evidence="6 7" id="KW-0472">Membrane</keyword>